<evidence type="ECO:0000313" key="1">
    <source>
        <dbReference type="EMBL" id="JAH31640.1"/>
    </source>
</evidence>
<reference evidence="1" key="1">
    <citation type="submission" date="2014-11" db="EMBL/GenBank/DDBJ databases">
        <authorList>
            <person name="Amaro Gonzalez C."/>
        </authorList>
    </citation>
    <scope>NUCLEOTIDE SEQUENCE</scope>
</reference>
<dbReference type="AlphaFoldDB" id="A0A0E9RT70"/>
<accession>A0A0E9RT70</accession>
<protein>
    <submittedName>
        <fullName evidence="1">Uncharacterized protein</fullName>
    </submittedName>
</protein>
<reference evidence="1" key="2">
    <citation type="journal article" date="2015" name="Fish Shellfish Immunol.">
        <title>Early steps in the European eel (Anguilla anguilla)-Vibrio vulnificus interaction in the gills: Role of the RtxA13 toxin.</title>
        <authorList>
            <person name="Callol A."/>
            <person name="Pajuelo D."/>
            <person name="Ebbesson L."/>
            <person name="Teles M."/>
            <person name="MacKenzie S."/>
            <person name="Amaro C."/>
        </authorList>
    </citation>
    <scope>NUCLEOTIDE SEQUENCE</scope>
</reference>
<sequence>MSNIKTSSFSTNGLFKLNHSHPRCFEYFIPFTKTVQTRHRARSHAWSTEKNINV</sequence>
<name>A0A0E9RT70_ANGAN</name>
<organism evidence="1">
    <name type="scientific">Anguilla anguilla</name>
    <name type="common">European freshwater eel</name>
    <name type="synonym">Muraena anguilla</name>
    <dbReference type="NCBI Taxonomy" id="7936"/>
    <lineage>
        <taxon>Eukaryota</taxon>
        <taxon>Metazoa</taxon>
        <taxon>Chordata</taxon>
        <taxon>Craniata</taxon>
        <taxon>Vertebrata</taxon>
        <taxon>Euteleostomi</taxon>
        <taxon>Actinopterygii</taxon>
        <taxon>Neopterygii</taxon>
        <taxon>Teleostei</taxon>
        <taxon>Anguilliformes</taxon>
        <taxon>Anguillidae</taxon>
        <taxon>Anguilla</taxon>
    </lineage>
</organism>
<proteinExistence type="predicted"/>
<dbReference type="EMBL" id="GBXM01076937">
    <property type="protein sequence ID" value="JAH31640.1"/>
    <property type="molecule type" value="Transcribed_RNA"/>
</dbReference>